<feature type="domain" description="BioF2-like acetyltransferase" evidence="7">
    <location>
        <begin position="164"/>
        <end position="294"/>
    </location>
</feature>
<evidence type="ECO:0000313" key="8">
    <source>
        <dbReference type="EMBL" id="KKT60403.1"/>
    </source>
</evidence>
<evidence type="ECO:0000313" key="9">
    <source>
        <dbReference type="Proteomes" id="UP000034087"/>
    </source>
</evidence>
<dbReference type="InterPro" id="IPR038740">
    <property type="entry name" value="BioF2-like_GNAT_dom"/>
</dbReference>
<dbReference type="SUPFAM" id="SSF55729">
    <property type="entry name" value="Acyl-CoA N-acyltransferases (Nat)"/>
    <property type="match status" value="1"/>
</dbReference>
<dbReference type="InterPro" id="IPR003447">
    <property type="entry name" value="FEMABX"/>
</dbReference>
<accession>A0A0G1IN83</accession>
<dbReference type="EMBL" id="LCIR01000001">
    <property type="protein sequence ID" value="KKT60403.1"/>
    <property type="molecule type" value="Genomic_DNA"/>
</dbReference>
<evidence type="ECO:0000256" key="4">
    <source>
        <dbReference type="ARBA" id="ARBA00022984"/>
    </source>
</evidence>
<dbReference type="PANTHER" id="PTHR36174:SF1">
    <property type="entry name" value="LIPID II:GLYCINE GLYCYLTRANSFERASE"/>
    <property type="match status" value="1"/>
</dbReference>
<dbReference type="GO" id="GO:0071555">
    <property type="term" value="P:cell wall organization"/>
    <property type="evidence" value="ECO:0007669"/>
    <property type="project" value="UniProtKB-KW"/>
</dbReference>
<keyword evidence="4" id="KW-0573">Peptidoglycan synthesis</keyword>
<evidence type="ECO:0000256" key="2">
    <source>
        <dbReference type="ARBA" id="ARBA00022679"/>
    </source>
</evidence>
<keyword evidence="5" id="KW-0012">Acyltransferase</keyword>
<dbReference type="Pfam" id="PF13480">
    <property type="entry name" value="Acetyltransf_6"/>
    <property type="match status" value="1"/>
</dbReference>
<evidence type="ECO:0000256" key="3">
    <source>
        <dbReference type="ARBA" id="ARBA00022960"/>
    </source>
</evidence>
<gene>
    <name evidence="8" type="ORF">UW53_C0001G0053</name>
</gene>
<protein>
    <recommendedName>
        <fullName evidence="7">BioF2-like acetyltransferase domain-containing protein</fullName>
    </recommendedName>
</protein>
<proteinExistence type="inferred from homology"/>
<name>A0A0G1IN83_9BACT</name>
<keyword evidence="6" id="KW-0961">Cell wall biogenesis/degradation</keyword>
<dbReference type="PROSITE" id="PS51191">
    <property type="entry name" value="FEMABX"/>
    <property type="match status" value="1"/>
</dbReference>
<dbReference type="InterPro" id="IPR016181">
    <property type="entry name" value="Acyl_CoA_acyltransferase"/>
</dbReference>
<sequence length="354" mass="41793">MVQYSLKTLTLEDEAEIKKILAWFPKADIYSDPRYLRLFQNYTGERAIYFYYDSGACKILLPIFERTLPFAAPYKDMVSSWYYGGPIYNFKNIETARIHINNFLPELNKYCLENNIVSEFQRLNPMLENHKFYESDAQTPFNRKIVYIDLNQDLESVRKEYLYKARKNINKAHRSGLKVVRQKDEDGIKKFFNLYTASLKHRKETRPFYYFNQKFFLDMFESLRDGAELFNVYFDGKLAASSVVLGCGETLYDYLRASDPALLDLRPNDFVVDEIVVWSKTVGYKYYDLGGGRSGAEDDKLFEFKKSFSQKTRDFYMYKKIHNLPKYKELCALAGKKESELAYESAEFFPEYGK</sequence>
<evidence type="ECO:0000256" key="5">
    <source>
        <dbReference type="ARBA" id="ARBA00023315"/>
    </source>
</evidence>
<keyword evidence="2" id="KW-0808">Transferase</keyword>
<comment type="similarity">
    <text evidence="1">Belongs to the FemABX family.</text>
</comment>
<reference evidence="8 9" key="1">
    <citation type="journal article" date="2015" name="Nature">
        <title>rRNA introns, odd ribosomes, and small enigmatic genomes across a large radiation of phyla.</title>
        <authorList>
            <person name="Brown C.T."/>
            <person name="Hug L.A."/>
            <person name="Thomas B.C."/>
            <person name="Sharon I."/>
            <person name="Castelle C.J."/>
            <person name="Singh A."/>
            <person name="Wilkins M.J."/>
            <person name="Williams K.H."/>
            <person name="Banfield J.F."/>
        </authorList>
    </citation>
    <scope>NUCLEOTIDE SEQUENCE [LARGE SCALE GENOMIC DNA]</scope>
</reference>
<evidence type="ECO:0000256" key="1">
    <source>
        <dbReference type="ARBA" id="ARBA00009943"/>
    </source>
</evidence>
<keyword evidence="3" id="KW-0133">Cell shape</keyword>
<organism evidence="8 9">
    <name type="scientific">Candidatus Giovannonibacteria bacterium GW2011_GWA1_44_25</name>
    <dbReference type="NCBI Taxonomy" id="1618645"/>
    <lineage>
        <taxon>Bacteria</taxon>
        <taxon>Candidatus Giovannoniibacteriota</taxon>
    </lineage>
</organism>
<dbReference type="Gene3D" id="3.40.630.30">
    <property type="match status" value="1"/>
</dbReference>
<dbReference type="InterPro" id="IPR050644">
    <property type="entry name" value="PG_Glycine_Bridge_Synth"/>
</dbReference>
<comment type="caution">
    <text evidence="8">The sequence shown here is derived from an EMBL/GenBank/DDBJ whole genome shotgun (WGS) entry which is preliminary data.</text>
</comment>
<dbReference type="PANTHER" id="PTHR36174">
    <property type="entry name" value="LIPID II:GLYCINE GLYCYLTRANSFERASE"/>
    <property type="match status" value="1"/>
</dbReference>
<evidence type="ECO:0000256" key="6">
    <source>
        <dbReference type="ARBA" id="ARBA00023316"/>
    </source>
</evidence>
<dbReference type="GO" id="GO:0016755">
    <property type="term" value="F:aminoacyltransferase activity"/>
    <property type="evidence" value="ECO:0007669"/>
    <property type="project" value="InterPro"/>
</dbReference>
<dbReference type="GO" id="GO:0009252">
    <property type="term" value="P:peptidoglycan biosynthetic process"/>
    <property type="evidence" value="ECO:0007669"/>
    <property type="project" value="UniProtKB-KW"/>
</dbReference>
<dbReference type="AlphaFoldDB" id="A0A0G1IN83"/>
<evidence type="ECO:0000259" key="7">
    <source>
        <dbReference type="Pfam" id="PF13480"/>
    </source>
</evidence>
<dbReference type="GO" id="GO:0008360">
    <property type="term" value="P:regulation of cell shape"/>
    <property type="evidence" value="ECO:0007669"/>
    <property type="project" value="UniProtKB-KW"/>
</dbReference>
<dbReference type="Proteomes" id="UP000034087">
    <property type="component" value="Unassembled WGS sequence"/>
</dbReference>